<dbReference type="EMBL" id="CP111017">
    <property type="protein sequence ID" value="WAR08893.1"/>
    <property type="molecule type" value="Genomic_DNA"/>
</dbReference>
<reference evidence="1" key="1">
    <citation type="submission" date="2022-11" db="EMBL/GenBank/DDBJ databases">
        <title>Centuries of genome instability and evolution in soft-shell clam transmissible cancer (bioRxiv).</title>
        <authorList>
            <person name="Hart S.F.M."/>
            <person name="Yonemitsu M.A."/>
            <person name="Giersch R.M."/>
            <person name="Beal B.F."/>
            <person name="Arriagada G."/>
            <person name="Davis B.W."/>
            <person name="Ostrander E.A."/>
            <person name="Goff S.P."/>
            <person name="Metzger M.J."/>
        </authorList>
    </citation>
    <scope>NUCLEOTIDE SEQUENCE</scope>
    <source>
        <strain evidence="1">MELC-2E11</strain>
        <tissue evidence="1">Siphon/mantle</tissue>
    </source>
</reference>
<organism evidence="1 2">
    <name type="scientific">Mya arenaria</name>
    <name type="common">Soft-shell clam</name>
    <dbReference type="NCBI Taxonomy" id="6604"/>
    <lineage>
        <taxon>Eukaryota</taxon>
        <taxon>Metazoa</taxon>
        <taxon>Spiralia</taxon>
        <taxon>Lophotrochozoa</taxon>
        <taxon>Mollusca</taxon>
        <taxon>Bivalvia</taxon>
        <taxon>Autobranchia</taxon>
        <taxon>Heteroconchia</taxon>
        <taxon>Euheterodonta</taxon>
        <taxon>Imparidentia</taxon>
        <taxon>Neoheterodontei</taxon>
        <taxon>Myida</taxon>
        <taxon>Myoidea</taxon>
        <taxon>Myidae</taxon>
        <taxon>Mya</taxon>
    </lineage>
</organism>
<name>A0ABY7EFU8_MYAAR</name>
<protein>
    <submittedName>
        <fullName evidence="1">Uncharacterized protein</fullName>
    </submittedName>
</protein>
<evidence type="ECO:0000313" key="2">
    <source>
        <dbReference type="Proteomes" id="UP001164746"/>
    </source>
</evidence>
<dbReference type="Proteomes" id="UP001164746">
    <property type="component" value="Chromosome 6"/>
</dbReference>
<proteinExistence type="predicted"/>
<sequence>MTNSLNIDDSFKRKKIVLFIITIVSTLNENTCGDNNLNILELGIAACKHIEMIKLKIVSKYL</sequence>
<gene>
    <name evidence="1" type="ORF">MAR_018851</name>
</gene>
<keyword evidence="2" id="KW-1185">Reference proteome</keyword>
<accession>A0ABY7EFU8</accession>
<evidence type="ECO:0000313" key="1">
    <source>
        <dbReference type="EMBL" id="WAR08893.1"/>
    </source>
</evidence>